<evidence type="ECO:0000313" key="3">
    <source>
        <dbReference type="Proteomes" id="UP001434883"/>
    </source>
</evidence>
<evidence type="ECO:0000256" key="1">
    <source>
        <dbReference type="SAM" id="MobiDB-lite"/>
    </source>
</evidence>
<accession>A0ABV0Q664</accession>
<feature type="region of interest" description="Disordered" evidence="1">
    <location>
        <begin position="28"/>
        <end position="89"/>
    </location>
</feature>
<evidence type="ECO:0000313" key="2">
    <source>
        <dbReference type="EMBL" id="MEQ2191291.1"/>
    </source>
</evidence>
<keyword evidence="3" id="KW-1185">Reference proteome</keyword>
<reference evidence="2 3" key="1">
    <citation type="submission" date="2021-06" db="EMBL/GenBank/DDBJ databases">
        <authorList>
            <person name="Palmer J.M."/>
        </authorList>
    </citation>
    <scope>NUCLEOTIDE SEQUENCE [LARGE SCALE GENOMIC DNA]</scope>
    <source>
        <strain evidence="2 3">XC_2019</strain>
        <tissue evidence="2">Muscle</tissue>
    </source>
</reference>
<feature type="compositionally biased region" description="Basic and acidic residues" evidence="1">
    <location>
        <begin position="50"/>
        <end position="79"/>
    </location>
</feature>
<organism evidence="2 3">
    <name type="scientific">Xenoophorus captivus</name>
    <dbReference type="NCBI Taxonomy" id="1517983"/>
    <lineage>
        <taxon>Eukaryota</taxon>
        <taxon>Metazoa</taxon>
        <taxon>Chordata</taxon>
        <taxon>Craniata</taxon>
        <taxon>Vertebrata</taxon>
        <taxon>Euteleostomi</taxon>
        <taxon>Actinopterygii</taxon>
        <taxon>Neopterygii</taxon>
        <taxon>Teleostei</taxon>
        <taxon>Neoteleostei</taxon>
        <taxon>Acanthomorphata</taxon>
        <taxon>Ovalentaria</taxon>
        <taxon>Atherinomorphae</taxon>
        <taxon>Cyprinodontiformes</taxon>
        <taxon>Goodeidae</taxon>
        <taxon>Xenoophorus</taxon>
    </lineage>
</organism>
<protein>
    <submittedName>
        <fullName evidence="2">Uncharacterized protein</fullName>
    </submittedName>
</protein>
<proteinExistence type="predicted"/>
<dbReference type="Proteomes" id="UP001434883">
    <property type="component" value="Unassembled WGS sequence"/>
</dbReference>
<dbReference type="EMBL" id="JAHRIN010000625">
    <property type="protein sequence ID" value="MEQ2191291.1"/>
    <property type="molecule type" value="Genomic_DNA"/>
</dbReference>
<gene>
    <name evidence="2" type="ORF">XENOCAPTIV_025764</name>
</gene>
<name>A0ABV0Q664_9TELE</name>
<sequence length="109" mass="12480">MSSFLSDVSNVRGMANRRGIAVCSVAPNLPSTSARRPEHSPAHKVSWQGKETREKGLERDRDEREEEWGQRAFELERTQRANSPQGKTVISCMHRCTCSHKHRPSDHKR</sequence>
<comment type="caution">
    <text evidence="2">The sequence shown here is derived from an EMBL/GenBank/DDBJ whole genome shotgun (WGS) entry which is preliminary data.</text>
</comment>